<dbReference type="STRING" id="908337.HMPREF9257_1576"/>
<evidence type="ECO:0000313" key="8">
    <source>
        <dbReference type="EMBL" id="EFR31154.1"/>
    </source>
</evidence>
<evidence type="ECO:0000256" key="5">
    <source>
        <dbReference type="SAM" id="Phobius"/>
    </source>
</evidence>
<keyword evidence="3" id="KW-0408">Iron</keyword>
<sequence length="449" mass="50762">MEFYEKFFGKLFFVALITIFLFGLITFGQIAAEEEGKSLNLWLVTDIHHLSPTLYEVGDKIQYMQDTAAGLEIYHSADRLEALVYAIDQAEPKPDGLIVSGDLTFNGELASIKDLAVVFKRIEDLGVPVYTMPGNHDLANGWARGFTKDDLFKTAQIMPEDFESLMADFGYKTALSKDPQSRSYTVDLDQKNRLFMVDSNIYEGQENTNPPQAGGRISETTMAWLDQELAQAQADGRHVIFVLHHNAFNHFKGFEGTFAIDNWADLEQLLDRYHMAVTFCGHIHAQNIGRRTTASGLDRYDVATGSFAVYPNSVGHIVMDDQGLTYDSQVLDVADWAQASGQTDNDLLNYPVYIEQVYQAANRVKLAESVYTDNYLSDQAPKDEIVAFIGRLNQYFFAGTVSEHKDELAADYAKYEPYLAETKAFFLTQYPQMILKEADKDNKYLQVDW</sequence>
<dbReference type="GO" id="GO:0046872">
    <property type="term" value="F:metal ion binding"/>
    <property type="evidence" value="ECO:0007669"/>
    <property type="project" value="UniProtKB-KW"/>
</dbReference>
<keyword evidence="5" id="KW-0472">Membrane</keyword>
<keyword evidence="5" id="KW-0812">Transmembrane</keyword>
<gene>
    <name evidence="8" type="ORF">HMPREF9257_1576</name>
</gene>
<dbReference type="Proteomes" id="UP000005990">
    <property type="component" value="Unassembled WGS sequence"/>
</dbReference>
<protein>
    <submittedName>
        <fullName evidence="8">Ser/Thr phosphatase family protein</fullName>
    </submittedName>
</protein>
<dbReference type="Pfam" id="PF17839">
    <property type="entry name" value="CNP_C_terminal"/>
    <property type="match status" value="1"/>
</dbReference>
<evidence type="ECO:0000256" key="4">
    <source>
        <dbReference type="ARBA" id="ARBA00025742"/>
    </source>
</evidence>
<comment type="similarity">
    <text evidence="4">Belongs to the cyclic nucleotide phosphodiesterase class-III family.</text>
</comment>
<keyword evidence="2" id="KW-0378">Hydrolase</keyword>
<organism evidence="8 9">
    <name type="scientific">Eremococcus coleocola ACS-139-V-Col8</name>
    <dbReference type="NCBI Taxonomy" id="908337"/>
    <lineage>
        <taxon>Bacteria</taxon>
        <taxon>Bacillati</taxon>
        <taxon>Bacillota</taxon>
        <taxon>Bacilli</taxon>
        <taxon>Lactobacillales</taxon>
        <taxon>Aerococcaceae</taxon>
        <taxon>Eremococcus</taxon>
    </lineage>
</organism>
<keyword evidence="1" id="KW-0479">Metal-binding</keyword>
<dbReference type="InterPro" id="IPR012365">
    <property type="entry name" value="Pesteras_lmo2642"/>
</dbReference>
<dbReference type="PIRSF" id="PIRSF034890">
    <property type="entry name" value="Pesteras_lmo2642"/>
    <property type="match status" value="1"/>
</dbReference>
<dbReference type="GO" id="GO:0016787">
    <property type="term" value="F:hydrolase activity"/>
    <property type="evidence" value="ECO:0007669"/>
    <property type="project" value="UniProtKB-KW"/>
</dbReference>
<keyword evidence="9" id="KW-1185">Reference proteome</keyword>
<comment type="caution">
    <text evidence="8">The sequence shown here is derived from an EMBL/GenBank/DDBJ whole genome shotgun (WGS) entry which is preliminary data.</text>
</comment>
<dbReference type="InterPro" id="IPR004843">
    <property type="entry name" value="Calcineurin-like_PHP"/>
</dbReference>
<feature type="domain" description="Calcineurin-like phosphoesterase" evidence="6">
    <location>
        <begin position="40"/>
        <end position="285"/>
    </location>
</feature>
<dbReference type="eggNOG" id="COG1409">
    <property type="taxonomic scope" value="Bacteria"/>
</dbReference>
<evidence type="ECO:0000256" key="3">
    <source>
        <dbReference type="ARBA" id="ARBA00023004"/>
    </source>
</evidence>
<evidence type="ECO:0000259" key="7">
    <source>
        <dbReference type="Pfam" id="PF17839"/>
    </source>
</evidence>
<accession>E4KPT7</accession>
<dbReference type="Pfam" id="PF00149">
    <property type="entry name" value="Metallophos"/>
    <property type="match status" value="1"/>
</dbReference>
<dbReference type="AlphaFoldDB" id="E4KPT7"/>
<dbReference type="InterPro" id="IPR040869">
    <property type="entry name" value="CNP_C"/>
</dbReference>
<dbReference type="EMBL" id="AENN01000015">
    <property type="protein sequence ID" value="EFR31154.1"/>
    <property type="molecule type" value="Genomic_DNA"/>
</dbReference>
<proteinExistence type="inferred from homology"/>
<reference evidence="8 9" key="1">
    <citation type="submission" date="2010-10" db="EMBL/GenBank/DDBJ databases">
        <authorList>
            <person name="Durkin A.S."/>
            <person name="Madupu R."/>
            <person name="Torralba M."/>
            <person name="Gillis M."/>
            <person name="Methe B."/>
            <person name="Sutton G."/>
            <person name="Nelson K.E."/>
        </authorList>
    </citation>
    <scope>NUCLEOTIDE SEQUENCE [LARGE SCALE GENOMIC DNA]</scope>
    <source>
        <strain evidence="8 9">ACS-139-V-Col8</strain>
    </source>
</reference>
<evidence type="ECO:0000256" key="1">
    <source>
        <dbReference type="ARBA" id="ARBA00022723"/>
    </source>
</evidence>
<evidence type="ECO:0000256" key="2">
    <source>
        <dbReference type="ARBA" id="ARBA00022801"/>
    </source>
</evidence>
<dbReference type="InterPro" id="IPR050884">
    <property type="entry name" value="CNP_phosphodiesterase-III"/>
</dbReference>
<dbReference type="PANTHER" id="PTHR42988:SF2">
    <property type="entry name" value="CYCLIC NUCLEOTIDE PHOSPHODIESTERASE CBUA0032-RELATED"/>
    <property type="match status" value="1"/>
</dbReference>
<dbReference type="Gene3D" id="3.60.21.10">
    <property type="match status" value="1"/>
</dbReference>
<evidence type="ECO:0000259" key="6">
    <source>
        <dbReference type="Pfam" id="PF00149"/>
    </source>
</evidence>
<keyword evidence="5" id="KW-1133">Transmembrane helix</keyword>
<feature type="transmembrane region" description="Helical" evidence="5">
    <location>
        <begin position="12"/>
        <end position="32"/>
    </location>
</feature>
<dbReference type="SUPFAM" id="SSF56300">
    <property type="entry name" value="Metallo-dependent phosphatases"/>
    <property type="match status" value="1"/>
</dbReference>
<dbReference type="InterPro" id="IPR029052">
    <property type="entry name" value="Metallo-depent_PP-like"/>
</dbReference>
<name>E4KPT7_9LACT</name>
<dbReference type="PANTHER" id="PTHR42988">
    <property type="entry name" value="PHOSPHOHYDROLASE"/>
    <property type="match status" value="1"/>
</dbReference>
<evidence type="ECO:0000313" key="9">
    <source>
        <dbReference type="Proteomes" id="UP000005990"/>
    </source>
</evidence>
<feature type="domain" description="Cyclic nucleotide phosphodiesterase C-terminal" evidence="7">
    <location>
        <begin position="332"/>
        <end position="441"/>
    </location>
</feature>